<feature type="domain" description="Disease resistance protein RPS4B/Roq1-like leucine-rich repeats" evidence="2">
    <location>
        <begin position="132"/>
        <end position="334"/>
    </location>
</feature>
<dbReference type="InterPro" id="IPR032675">
    <property type="entry name" value="LRR_dom_sf"/>
</dbReference>
<dbReference type="PANTHER" id="PTHR11017">
    <property type="entry name" value="LEUCINE-RICH REPEAT-CONTAINING PROTEIN"/>
    <property type="match status" value="1"/>
</dbReference>
<protein>
    <recommendedName>
        <fullName evidence="2">Disease resistance protein RPS4B/Roq1-like leucine-rich repeats domain-containing protein</fullName>
    </recommendedName>
</protein>
<keyword evidence="1" id="KW-0611">Plant defense</keyword>
<evidence type="ECO:0000259" key="2">
    <source>
        <dbReference type="Pfam" id="PF23286"/>
    </source>
</evidence>
<dbReference type="Gene3D" id="3.80.10.10">
    <property type="entry name" value="Ribonuclease Inhibitor"/>
    <property type="match status" value="2"/>
</dbReference>
<reference evidence="3" key="1">
    <citation type="journal article" date="2016" name="Nat. Genet.">
        <title>A high-quality carrot genome assembly provides new insights into carotenoid accumulation and asterid genome evolution.</title>
        <authorList>
            <person name="Iorizzo M."/>
            <person name="Ellison S."/>
            <person name="Senalik D."/>
            <person name="Zeng P."/>
            <person name="Satapoomin P."/>
            <person name="Huang J."/>
            <person name="Bowman M."/>
            <person name="Iovene M."/>
            <person name="Sanseverino W."/>
            <person name="Cavagnaro P."/>
            <person name="Yildiz M."/>
            <person name="Macko-Podgorni A."/>
            <person name="Moranska E."/>
            <person name="Grzebelus E."/>
            <person name="Grzebelus D."/>
            <person name="Ashrafi H."/>
            <person name="Zheng Z."/>
            <person name="Cheng S."/>
            <person name="Spooner D."/>
            <person name="Van Deynze A."/>
            <person name="Simon P."/>
        </authorList>
    </citation>
    <scope>NUCLEOTIDE SEQUENCE</scope>
    <source>
        <tissue evidence="3">Leaf</tissue>
    </source>
</reference>
<dbReference type="PANTHER" id="PTHR11017:SF517">
    <property type="entry name" value="TMV RESISTANCE PROTEIN N"/>
    <property type="match status" value="1"/>
</dbReference>
<evidence type="ECO:0000313" key="4">
    <source>
        <dbReference type="Proteomes" id="UP000077755"/>
    </source>
</evidence>
<dbReference type="EMBL" id="CP093351">
    <property type="protein sequence ID" value="WOH14962.1"/>
    <property type="molecule type" value="Genomic_DNA"/>
</dbReference>
<dbReference type="AlphaFoldDB" id="A0AAF1BFI0"/>
<accession>A0AAF1BFI0</accession>
<dbReference type="GO" id="GO:0006952">
    <property type="term" value="P:defense response"/>
    <property type="evidence" value="ECO:0007669"/>
    <property type="project" value="InterPro"/>
</dbReference>
<dbReference type="InterPro" id="IPR044974">
    <property type="entry name" value="Disease_R_plants"/>
</dbReference>
<dbReference type="SUPFAM" id="SSF52058">
    <property type="entry name" value="L domain-like"/>
    <property type="match status" value="1"/>
</dbReference>
<dbReference type="Pfam" id="PF23286">
    <property type="entry name" value="LRR_13"/>
    <property type="match status" value="1"/>
</dbReference>
<dbReference type="Proteomes" id="UP000077755">
    <property type="component" value="Chromosome 9"/>
</dbReference>
<gene>
    <name evidence="3" type="ORF">DCAR_0934492</name>
</gene>
<reference evidence="3" key="2">
    <citation type="submission" date="2022-03" db="EMBL/GenBank/DDBJ databases">
        <title>Draft title - Genomic analysis of global carrot germplasm unveils the trajectory of domestication and the origin of high carotenoid orange carrot.</title>
        <authorList>
            <person name="Iorizzo M."/>
            <person name="Ellison S."/>
            <person name="Senalik D."/>
            <person name="Macko-Podgorni A."/>
            <person name="Grzebelus D."/>
            <person name="Bostan H."/>
            <person name="Rolling W."/>
            <person name="Curaba J."/>
            <person name="Simon P."/>
        </authorList>
    </citation>
    <scope>NUCLEOTIDE SEQUENCE</scope>
    <source>
        <tissue evidence="3">Leaf</tissue>
    </source>
</reference>
<proteinExistence type="predicted"/>
<evidence type="ECO:0000313" key="3">
    <source>
        <dbReference type="EMBL" id="WOH14962.1"/>
    </source>
</evidence>
<evidence type="ECO:0000256" key="1">
    <source>
        <dbReference type="ARBA" id="ARBA00022821"/>
    </source>
</evidence>
<name>A0AAF1BFI0_DAUCS</name>
<keyword evidence="4" id="KW-1185">Reference proteome</keyword>
<dbReference type="InterPro" id="IPR058546">
    <property type="entry name" value="RPS4B/Roq1-like_LRR"/>
</dbReference>
<organism evidence="3 4">
    <name type="scientific">Daucus carota subsp. sativus</name>
    <name type="common">Carrot</name>
    <dbReference type="NCBI Taxonomy" id="79200"/>
    <lineage>
        <taxon>Eukaryota</taxon>
        <taxon>Viridiplantae</taxon>
        <taxon>Streptophyta</taxon>
        <taxon>Embryophyta</taxon>
        <taxon>Tracheophyta</taxon>
        <taxon>Spermatophyta</taxon>
        <taxon>Magnoliopsida</taxon>
        <taxon>eudicotyledons</taxon>
        <taxon>Gunneridae</taxon>
        <taxon>Pentapetalae</taxon>
        <taxon>asterids</taxon>
        <taxon>campanulids</taxon>
        <taxon>Apiales</taxon>
        <taxon>Apiaceae</taxon>
        <taxon>Apioideae</taxon>
        <taxon>Scandiceae</taxon>
        <taxon>Daucinae</taxon>
        <taxon>Daucus</taxon>
        <taxon>Daucus sect. Daucus</taxon>
    </lineage>
</organism>
<sequence>MGREITCQQSLKEPGQRSRLWYYKDSLEILSDQTGTGVLEGVALDMNMTNACQTELQTVAFSMMRKLRLLKLNNVQLSGGYTDFPKKLKWLTWHNFSLRALPNGFPLSSLVAIDMQSSKLQRLVQGNMLLGSLKFLNLSHSHDLVKSPNFAEFNALEQLILEDCVSLIEIDESIGMAEGLVLLDIKDCKLLKRLPKNIYKLKCLETLIISGCSNIRMLDAEMKNMESLKDFHADGLDFGNSSYRNQKSESWLDFFQGLDYCLAPSLQYLIFSGNPIRFLPDCFKGLERLKELHVREYSQLQALEDLPNIQNFLVALDCSVLEKITFDAPGTVLKGFAIPNGCGNLLEMQSRFKIVPIGDIDSQFINNCGIYDVEVKKRMQVKLHNTYTETATRCPIQVISLSF</sequence>